<evidence type="ECO:0000313" key="3">
    <source>
        <dbReference type="Proteomes" id="UP000567922"/>
    </source>
</evidence>
<keyword evidence="1" id="KW-1133">Transmembrane helix</keyword>
<keyword evidence="1" id="KW-0472">Membrane</keyword>
<comment type="caution">
    <text evidence="2">The sequence shown here is derived from an EMBL/GenBank/DDBJ whole genome shotgun (WGS) entry which is preliminary data.</text>
</comment>
<sequence>MPGAVVAGWRGVFVACCSGCGAVVVVSTLGAVVVVGA</sequence>
<reference evidence="2 3" key="1">
    <citation type="submission" date="2020-08" db="EMBL/GenBank/DDBJ databases">
        <title>Sequencing the genomes of 1000 actinobacteria strains.</title>
        <authorList>
            <person name="Klenk H.-P."/>
        </authorList>
    </citation>
    <scope>NUCLEOTIDE SEQUENCE [LARGE SCALE GENOMIC DNA]</scope>
    <source>
        <strain evidence="2 3">DSM 45258</strain>
    </source>
</reference>
<keyword evidence="1" id="KW-0812">Transmembrane</keyword>
<organism evidence="2 3">
    <name type="scientific">Hoyosella altamirensis</name>
    <dbReference type="NCBI Taxonomy" id="616997"/>
    <lineage>
        <taxon>Bacteria</taxon>
        <taxon>Bacillati</taxon>
        <taxon>Actinomycetota</taxon>
        <taxon>Actinomycetes</taxon>
        <taxon>Mycobacteriales</taxon>
        <taxon>Hoyosellaceae</taxon>
        <taxon>Hoyosella</taxon>
    </lineage>
</organism>
<name>A0A839RTH8_9ACTN</name>
<dbReference type="Proteomes" id="UP000567922">
    <property type="component" value="Unassembled WGS sequence"/>
</dbReference>
<dbReference type="EMBL" id="JACHWS010000011">
    <property type="protein sequence ID" value="MBB3040185.1"/>
    <property type="molecule type" value="Genomic_DNA"/>
</dbReference>
<feature type="transmembrane region" description="Helical" evidence="1">
    <location>
        <begin position="12"/>
        <end position="35"/>
    </location>
</feature>
<keyword evidence="3" id="KW-1185">Reference proteome</keyword>
<proteinExistence type="predicted"/>
<evidence type="ECO:0000313" key="2">
    <source>
        <dbReference type="EMBL" id="MBB3040185.1"/>
    </source>
</evidence>
<gene>
    <name evidence="2" type="ORF">FHU29_004680</name>
</gene>
<dbReference type="AlphaFoldDB" id="A0A839RTH8"/>
<evidence type="ECO:0000256" key="1">
    <source>
        <dbReference type="SAM" id="Phobius"/>
    </source>
</evidence>
<accession>A0A839RTH8</accession>
<protein>
    <submittedName>
        <fullName evidence="2">Uncharacterized protein</fullName>
    </submittedName>
</protein>